<gene>
    <name evidence="2" type="ORF">DARMORV10_C07P21090.1</name>
</gene>
<protein>
    <submittedName>
        <fullName evidence="2">(rape) hypothetical protein</fullName>
    </submittedName>
</protein>
<reference evidence="2" key="1">
    <citation type="submission" date="2021-01" db="EMBL/GenBank/DDBJ databases">
        <authorList>
            <consortium name="Genoscope - CEA"/>
            <person name="William W."/>
        </authorList>
    </citation>
    <scope>NUCLEOTIDE SEQUENCE</scope>
</reference>
<proteinExistence type="predicted"/>
<name>A0A816M629_BRANA</name>
<dbReference type="AlphaFoldDB" id="A0A816M629"/>
<dbReference type="EMBL" id="HG994371">
    <property type="protein sequence ID" value="CAF1978691.1"/>
    <property type="molecule type" value="Genomic_DNA"/>
</dbReference>
<organism evidence="2">
    <name type="scientific">Brassica napus</name>
    <name type="common">Rape</name>
    <dbReference type="NCBI Taxonomy" id="3708"/>
    <lineage>
        <taxon>Eukaryota</taxon>
        <taxon>Viridiplantae</taxon>
        <taxon>Streptophyta</taxon>
        <taxon>Embryophyta</taxon>
        <taxon>Tracheophyta</taxon>
        <taxon>Spermatophyta</taxon>
        <taxon>Magnoliopsida</taxon>
        <taxon>eudicotyledons</taxon>
        <taxon>Gunneridae</taxon>
        <taxon>Pentapetalae</taxon>
        <taxon>rosids</taxon>
        <taxon>malvids</taxon>
        <taxon>Brassicales</taxon>
        <taxon>Brassicaceae</taxon>
        <taxon>Brassiceae</taxon>
        <taxon>Brassica</taxon>
    </lineage>
</organism>
<sequence length="102" mass="11327">MLIPYTLHHPPYQKMEASVPDYLHRRVSPPVATEHESSGSENGDVVDSLDSALTVAWALIATEKSLNNELRLARWIVTERTRRDGDSGAARRGPQRSSSCRG</sequence>
<evidence type="ECO:0000256" key="1">
    <source>
        <dbReference type="SAM" id="MobiDB-lite"/>
    </source>
</evidence>
<accession>A0A816M629</accession>
<evidence type="ECO:0000313" key="2">
    <source>
        <dbReference type="EMBL" id="CAF1978691.1"/>
    </source>
</evidence>
<feature type="region of interest" description="Disordered" evidence="1">
    <location>
        <begin position="81"/>
        <end position="102"/>
    </location>
</feature>
<dbReference type="Proteomes" id="UP001295469">
    <property type="component" value="Chromosome C07"/>
</dbReference>